<reference evidence="1 2" key="2">
    <citation type="journal article" date="2013" name="Genome Announc.">
        <title>Genome Sequence of Growth-Improving Paenibacillus mucilaginosus Strain KNP414.</title>
        <authorList>
            <person name="Lu J.J."/>
            <person name="Wang J.F."/>
            <person name="Hu X.F."/>
        </authorList>
    </citation>
    <scope>NUCLEOTIDE SEQUENCE [LARGE SCALE GENOMIC DNA]</scope>
    <source>
        <strain evidence="1 2">KNP414</strain>
    </source>
</reference>
<dbReference type="KEGG" id="pms:KNP414_05402"/>
<dbReference type="HOGENOM" id="CLU_2790003_0_0_9"/>
<evidence type="ECO:0000313" key="2">
    <source>
        <dbReference type="Proteomes" id="UP000006620"/>
    </source>
</evidence>
<accession>F8FGA6</accession>
<gene>
    <name evidence="1" type="ordered locus">KNP414_05402</name>
</gene>
<dbReference type="EMBL" id="CP002869">
    <property type="protein sequence ID" value="AEI43926.1"/>
    <property type="molecule type" value="Genomic_DNA"/>
</dbReference>
<reference evidence="2" key="1">
    <citation type="submission" date="2011-06" db="EMBL/GenBank/DDBJ databases">
        <title>Complete genome sequence of Paenibacillus mucilaginosus KNP414.</title>
        <authorList>
            <person name="Wang J."/>
            <person name="Hu S."/>
            <person name="Hu X."/>
            <person name="Zhang B."/>
            <person name="Dong D."/>
            <person name="Zhang S."/>
            <person name="Zhao K."/>
            <person name="Wu D."/>
        </authorList>
    </citation>
    <scope>NUCLEOTIDE SEQUENCE [LARGE SCALE GENOMIC DNA]</scope>
    <source>
        <strain evidence="2">KNP414</strain>
    </source>
</reference>
<protein>
    <submittedName>
        <fullName evidence="1">Uncharacterized protein</fullName>
    </submittedName>
</protein>
<dbReference type="AlphaFoldDB" id="F8FGA6"/>
<sequence>MGMQRLHAQSGAAAGIRGQLPRCQRYGRMHEAGRPAVQADLYVRMRVFHIGSAPVRSKNPYLIHFTSR</sequence>
<proteinExistence type="predicted"/>
<organism evidence="1 2">
    <name type="scientific">Paenibacillus mucilaginosus (strain KNP414)</name>
    <dbReference type="NCBI Taxonomy" id="1036673"/>
    <lineage>
        <taxon>Bacteria</taxon>
        <taxon>Bacillati</taxon>
        <taxon>Bacillota</taxon>
        <taxon>Bacilli</taxon>
        <taxon>Bacillales</taxon>
        <taxon>Paenibacillaceae</taxon>
        <taxon>Paenibacillus</taxon>
    </lineage>
</organism>
<dbReference type="PATRIC" id="fig|1036673.3.peg.5007"/>
<evidence type="ECO:0000313" key="1">
    <source>
        <dbReference type="EMBL" id="AEI43926.1"/>
    </source>
</evidence>
<dbReference type="Proteomes" id="UP000006620">
    <property type="component" value="Chromosome"/>
</dbReference>
<name>F8FGA6_PAEMK</name>